<organism evidence="1 2">
    <name type="scientific">Maritalea porphyrae</name>
    <dbReference type="NCBI Taxonomy" id="880732"/>
    <lineage>
        <taxon>Bacteria</taxon>
        <taxon>Pseudomonadati</taxon>
        <taxon>Pseudomonadota</taxon>
        <taxon>Alphaproteobacteria</taxon>
        <taxon>Hyphomicrobiales</taxon>
        <taxon>Devosiaceae</taxon>
        <taxon>Maritalea</taxon>
    </lineage>
</organism>
<evidence type="ECO:0000313" key="2">
    <source>
        <dbReference type="Proteomes" id="UP001161405"/>
    </source>
</evidence>
<proteinExistence type="predicted"/>
<keyword evidence="2" id="KW-1185">Reference proteome</keyword>
<dbReference type="InterPro" id="IPR010419">
    <property type="entry name" value="CO_DH_gsu"/>
</dbReference>
<reference evidence="1" key="1">
    <citation type="journal article" date="2014" name="Int. J. Syst. Evol. Microbiol.">
        <title>Complete genome of a new Firmicutes species belonging to the dominant human colonic microbiota ('Ruminococcus bicirculans') reveals two chromosomes and a selective capacity to utilize plant glucans.</title>
        <authorList>
            <consortium name="NISC Comparative Sequencing Program"/>
            <person name="Wegmann U."/>
            <person name="Louis P."/>
            <person name="Goesmann A."/>
            <person name="Henrissat B."/>
            <person name="Duncan S.H."/>
            <person name="Flint H.J."/>
        </authorList>
    </citation>
    <scope>NUCLEOTIDE SEQUENCE</scope>
    <source>
        <strain evidence="1">NBRC 107169</strain>
    </source>
</reference>
<dbReference type="EMBL" id="BSNI01000002">
    <property type="protein sequence ID" value="GLQ17428.1"/>
    <property type="molecule type" value="Genomic_DNA"/>
</dbReference>
<accession>A0ABQ5UQE3</accession>
<evidence type="ECO:0000313" key="1">
    <source>
        <dbReference type="EMBL" id="GLQ17428.1"/>
    </source>
</evidence>
<dbReference type="RefSeq" id="WP_284363578.1">
    <property type="nucleotide sequence ID" value="NZ_BSNI01000002.1"/>
</dbReference>
<dbReference type="InterPro" id="IPR023393">
    <property type="entry name" value="START-like_dom_sf"/>
</dbReference>
<protein>
    <submittedName>
        <fullName evidence="1">Carbon monoxide dehydrogenase</fullName>
    </submittedName>
</protein>
<dbReference type="Proteomes" id="UP001161405">
    <property type="component" value="Unassembled WGS sequence"/>
</dbReference>
<comment type="caution">
    <text evidence="1">The sequence shown here is derived from an EMBL/GenBank/DDBJ whole genome shotgun (WGS) entry which is preliminary data.</text>
</comment>
<dbReference type="PANTHER" id="PTHR38588">
    <property type="entry name" value="BLL0334 PROTEIN"/>
    <property type="match status" value="1"/>
</dbReference>
<dbReference type="Pfam" id="PF06240">
    <property type="entry name" value="COXG"/>
    <property type="match status" value="1"/>
</dbReference>
<dbReference type="Gene3D" id="3.30.530.20">
    <property type="match status" value="1"/>
</dbReference>
<dbReference type="SUPFAM" id="SSF55961">
    <property type="entry name" value="Bet v1-like"/>
    <property type="match status" value="1"/>
</dbReference>
<sequence length="152" mass="16134">MKFVGHYIISAPRTAVWNALNDTEVLKACIPGCHRIEWVDDANLEAAIKVNLGVAKPKFVGDLSLSNVDPARSYTLSGQGRGGLLGLAKGFADIELADHADGSTLLFEAYGEVSGSIEKIGSKLVSGTAQGVIDRFFEHFAEQFGATAVPVQ</sequence>
<gene>
    <name evidence="1" type="ORF">GCM10007879_16770</name>
</gene>
<name>A0ABQ5UQE3_9HYPH</name>
<dbReference type="PANTHER" id="PTHR38588:SF1">
    <property type="entry name" value="BLL0334 PROTEIN"/>
    <property type="match status" value="1"/>
</dbReference>
<reference evidence="1" key="2">
    <citation type="submission" date="2023-01" db="EMBL/GenBank/DDBJ databases">
        <title>Draft genome sequence of Maritalea porphyrae strain NBRC 107169.</title>
        <authorList>
            <person name="Sun Q."/>
            <person name="Mori K."/>
        </authorList>
    </citation>
    <scope>NUCLEOTIDE SEQUENCE</scope>
    <source>
        <strain evidence="1">NBRC 107169</strain>
    </source>
</reference>